<dbReference type="InterPro" id="IPR041033">
    <property type="entry name" value="SpaA_PFL_dom_1"/>
</dbReference>
<dbReference type="EMBL" id="CACRTN010000010">
    <property type="protein sequence ID" value="VYT74207.1"/>
    <property type="molecule type" value="Genomic_DNA"/>
</dbReference>
<name>A0A6N2Z7S8_9ACTN</name>
<dbReference type="Pfam" id="PF17802">
    <property type="entry name" value="SpaA"/>
    <property type="match status" value="1"/>
</dbReference>
<dbReference type="InterPro" id="IPR013783">
    <property type="entry name" value="Ig-like_fold"/>
</dbReference>
<evidence type="ECO:0000313" key="3">
    <source>
        <dbReference type="EMBL" id="VYT74207.1"/>
    </source>
</evidence>
<reference evidence="3" key="1">
    <citation type="submission" date="2019-11" db="EMBL/GenBank/DDBJ databases">
        <authorList>
            <person name="Feng L."/>
        </authorList>
    </citation>
    <scope>NUCLEOTIDE SEQUENCE</scope>
    <source>
        <strain evidence="3">CintestinalisLFYP54</strain>
    </source>
</reference>
<evidence type="ECO:0000256" key="1">
    <source>
        <dbReference type="SAM" id="Phobius"/>
    </source>
</evidence>
<organism evidence="3">
    <name type="scientific">Collinsella intestinalis</name>
    <dbReference type="NCBI Taxonomy" id="147207"/>
    <lineage>
        <taxon>Bacteria</taxon>
        <taxon>Bacillati</taxon>
        <taxon>Actinomycetota</taxon>
        <taxon>Coriobacteriia</taxon>
        <taxon>Coriobacteriales</taxon>
        <taxon>Coriobacteriaceae</taxon>
        <taxon>Collinsella</taxon>
    </lineage>
</organism>
<accession>A0A6N2Z7S8</accession>
<proteinExistence type="predicted"/>
<sequence length="1556" mass="167039">MGIKAAFDLDGVVSRIAGSENGVVEAVLAEGLSAGNDTLQDAVDKWNAGHKDHGLSIAANSTWVTVSEDGSRTEVKPGADGALQLIKLTITVSESSSDAARFELPISLTSGVSGDIRSRMDTPTAQKRVFYDATTAVINEDGTVGIKTAPGITVSVGDASVSVESPTLLCKDAGSAQGATAFSAEDRVAQDSPWRIDGFTLDRVFSGTAQWDKDDEAGHDSSSSNGVLRSFDSVIYSTSYSLAVDNGVGVAKSGKLRVSATLPLSQDLMTWDLDSMIWLKNAKVTTEGDKQTVTGDVVFDEASSLPMAPSVGVLNFVAKVRDVSQGANVNAPTFTLQRYDDAGSGVTGEQLACGTVGGKLQNTTAKNANLKGSAAGRFNAQLKSEGNSRYTITLQMRSDAGGLKGMALPKEGEFISVSLESNWYQDLRGVKVNRRGIAQSGGSPVNNVFKEDDYGKTAPFAGQPDGSNKTSFNTIYQSGEIGVKTYSNDSTGTPASYTFEIGLFKIDRKNIDKIAPTHNSSRASESETADYDPDVVYNFGSYLFEVEAPKNMSTETTYVKITNLKVKDSAGAESGDCYAADNECKQPHTSSVPVGGNAGFHINYNTMSPAKGAYVMEYVDEEGNRSAFDDLGADTGNHYGVYATAPGESFVTSTLNQYFLIDDNTGDSRYFTRNDAPRYITKFMKFDDEVLEIDETLLDKVPVRAHAFSETYEVWKLLGDIPVTTKYVTKPGGWSSDAELMDSHLGHDTSTHFEHSSTASLTVHDSYKEAKASGDPIVGVVYEFTISEEIINEHLSLKNKDGWVVWGFNVDTRSVPLRVKIDAAVRDGVAITDKSDPRLLGMLTWDSTTSCVDLTRKETDGKNEYKNTNAYRRFSGMNQTSTAQWNPKHSEWGWAATTDTDYTKPKFDANGEIVQDPSTNSKLNGGYDGLPASGGASFYVRLNGVDLHKEVAQRSDGTSKVNFELDAGQRRVDFSIDATHTGSKLSKLTDTLTITDTIPAGMNPVDPDGATPAERWGVSYGGVYKQDDATNGGAGGSWVDDAGNIVSVDPSSTQAWKTMQSAMKNWPGSPELKYSLFEVPNSDGSIKLVWVFQNVPVSYTLPTIHYSVKLGSTDNPLKDLSNGDSLVNTATGALTTSGAQDSDSATVAVVRAQSAAIVKTAKVEKRSPKGTDPMGFDITFQNNVSDDTAPLSLLSIVDILPGADDGSWSTTAEGVDELLNYKLSDVTFDAGGFPQGKTLYMAFMRNGTGNLTRKQMRAMQKNNTLYDSMTNTEYQQDGWSYERISFNSDGSIADSSKQAVQKVLTGEQVTAIGFFTLGQTAVPSGAYFRLGFEYRWDDSAQYMQHNTCDTFTNTVTLDAKAIKKSVVSTATTVPTPSDMDFEFTKVDGEDASPLEGAEFKLFRWIGGSNPPTNQLIDPSNYDDRNWKLVDTVTSGADGTVKFASLGSLDGSPRYQLVETKAPAGYVLPSGQWRLNVDVVNEQITIDAVVGGSASQPPAFDNGGGSGDLKLPNYRAMSIPSSGGRGTTLFAIIGGAIGLAGLWLCALRKRPDTRARI</sequence>
<dbReference type="Gene3D" id="2.60.40.10">
    <property type="entry name" value="Immunoglobulins"/>
    <property type="match status" value="1"/>
</dbReference>
<keyword evidence="1" id="KW-0812">Transmembrane</keyword>
<feature type="transmembrane region" description="Helical" evidence="1">
    <location>
        <begin position="1527"/>
        <end position="1546"/>
    </location>
</feature>
<feature type="domain" description="SpaA-like prealbumin fold" evidence="2">
    <location>
        <begin position="1381"/>
        <end position="1485"/>
    </location>
</feature>
<dbReference type="GO" id="GO:0005975">
    <property type="term" value="P:carbohydrate metabolic process"/>
    <property type="evidence" value="ECO:0007669"/>
    <property type="project" value="UniProtKB-ARBA"/>
</dbReference>
<keyword evidence="1" id="KW-0472">Membrane</keyword>
<dbReference type="RefSeq" id="WP_156848246.1">
    <property type="nucleotide sequence ID" value="NZ_CACRTN010000010.1"/>
</dbReference>
<protein>
    <submittedName>
        <fullName evidence="3">Cna protein B-type domain protein</fullName>
    </submittedName>
</protein>
<gene>
    <name evidence="3" type="ORF">CILFYP54_01419</name>
</gene>
<keyword evidence="1" id="KW-1133">Transmembrane helix</keyword>
<evidence type="ECO:0000259" key="2">
    <source>
        <dbReference type="Pfam" id="PF17802"/>
    </source>
</evidence>